<reference evidence="1 2" key="1">
    <citation type="submission" date="2011-01" db="EMBL/GenBank/DDBJ databases">
        <authorList>
            <person name="Muzny D."/>
            <person name="Qin X."/>
            <person name="Deng J."/>
            <person name="Jiang H."/>
            <person name="Liu Y."/>
            <person name="Qu J."/>
            <person name="Song X.-Z."/>
            <person name="Zhang L."/>
            <person name="Thornton R."/>
            <person name="Coyle M."/>
            <person name="Francisco L."/>
            <person name="Jackson L."/>
            <person name="Javaid M."/>
            <person name="Korchina V."/>
            <person name="Kovar C."/>
            <person name="Mata R."/>
            <person name="Mathew T."/>
            <person name="Ngo R."/>
            <person name="Nguyen L."/>
            <person name="Nguyen N."/>
            <person name="Okwuonu G."/>
            <person name="Ongeri F."/>
            <person name="Pham C."/>
            <person name="Simmons D."/>
            <person name="Wilczek-Boney K."/>
            <person name="Hale W."/>
            <person name="Jakkamsetti A."/>
            <person name="Pham P."/>
            <person name="Ruth R."/>
            <person name="San Lucas F."/>
            <person name="Warren J."/>
            <person name="Zhang J."/>
            <person name="Zhao Z."/>
            <person name="Zhou C."/>
            <person name="Zhu D."/>
            <person name="Lee S."/>
            <person name="Bess C."/>
            <person name="Blankenburg K."/>
            <person name="Forbes L."/>
            <person name="Fu Q."/>
            <person name="Gubbala S."/>
            <person name="Hirani K."/>
            <person name="Jayaseelan J.C."/>
            <person name="Lara F."/>
            <person name="Munidasa M."/>
            <person name="Palculict T."/>
            <person name="Patil S."/>
            <person name="Pu L.-L."/>
            <person name="Saada N."/>
            <person name="Tang L."/>
            <person name="Weissenberger G."/>
            <person name="Zhu Y."/>
            <person name="Hemphill L."/>
            <person name="Shang Y."/>
            <person name="Youmans B."/>
            <person name="Ayvaz T."/>
            <person name="Ross M."/>
            <person name="Santibanez J."/>
            <person name="Aqrawi P."/>
            <person name="Gross S."/>
            <person name="Joshi V."/>
            <person name="Fowler G."/>
            <person name="Nazareth L."/>
            <person name="Reid J."/>
            <person name="Worley K."/>
            <person name="Petrosino J."/>
            <person name="Highlander S."/>
            <person name="Gibbs R."/>
        </authorList>
    </citation>
    <scope>NUCLEOTIDE SEQUENCE [LARGE SCALE GENOMIC DNA]</scope>
    <source>
        <strain evidence="1 2">ATCC 12755</strain>
    </source>
</reference>
<dbReference type="HOGENOM" id="CLU_3152348_0_0_9"/>
<evidence type="ECO:0000313" key="2">
    <source>
        <dbReference type="Proteomes" id="UP000004835"/>
    </source>
</evidence>
<name>F0ELE7_ENTCA</name>
<sequence>MQRAQNVVSKNNRLLRNDPGKTLYHVFSGSFVVFPMKCLQEALLDEIF</sequence>
<gene>
    <name evidence="1" type="ORF">HMPREF9087_2239</name>
</gene>
<organism evidence="1 2">
    <name type="scientific">Enterococcus casseliflavus ATCC 12755</name>
    <dbReference type="NCBI Taxonomy" id="888066"/>
    <lineage>
        <taxon>Bacteria</taxon>
        <taxon>Bacillati</taxon>
        <taxon>Bacillota</taxon>
        <taxon>Bacilli</taxon>
        <taxon>Lactobacillales</taxon>
        <taxon>Enterococcaceae</taxon>
        <taxon>Enterococcus</taxon>
    </lineage>
</organism>
<comment type="caution">
    <text evidence="1">The sequence shown here is derived from an EMBL/GenBank/DDBJ whole genome shotgun (WGS) entry which is preliminary data.</text>
</comment>
<accession>F0ELE7</accession>
<protein>
    <submittedName>
        <fullName evidence="1">Uncharacterized protein</fullName>
    </submittedName>
</protein>
<proteinExistence type="predicted"/>
<dbReference type="EMBL" id="AEWT01000020">
    <property type="protein sequence ID" value="EGC69024.1"/>
    <property type="molecule type" value="Genomic_DNA"/>
</dbReference>
<dbReference type="AlphaFoldDB" id="F0ELE7"/>
<dbReference type="Proteomes" id="UP000004835">
    <property type="component" value="Unassembled WGS sequence"/>
</dbReference>
<evidence type="ECO:0000313" key="1">
    <source>
        <dbReference type="EMBL" id="EGC69024.1"/>
    </source>
</evidence>